<proteinExistence type="predicted"/>
<accession>A0A3L6LFQ0</accession>
<evidence type="ECO:0000313" key="2">
    <source>
        <dbReference type="Proteomes" id="UP000266743"/>
    </source>
</evidence>
<dbReference type="AlphaFoldDB" id="A0A3L6LFQ0"/>
<sequence length="117" mass="13480">MPTPILLQKSIVNIWKETLEEANVPFVPHRVIQTGSNPLAEEDYIDAIKRFQTEMRNYLTEYREWSGFNDADHFLKSDADGELTINGWITGEVLARALRSHGRMKNRTAFIESPLCD</sequence>
<comment type="caution">
    <text evidence="1">The sequence shown here is derived from an EMBL/GenBank/DDBJ whole genome shotgun (WGS) entry which is preliminary data.</text>
</comment>
<reference evidence="1 2" key="1">
    <citation type="submission" date="2018-09" db="EMBL/GenBank/DDBJ databases">
        <title>whole genome sequence of T. equiperdum IVM-t1 strain.</title>
        <authorList>
            <person name="Suganuma K."/>
        </authorList>
    </citation>
    <scope>NUCLEOTIDE SEQUENCE [LARGE SCALE GENOMIC DNA]</scope>
    <source>
        <strain evidence="1 2">IVM-t1</strain>
    </source>
</reference>
<dbReference type="EMBL" id="QSBY01000001">
    <property type="protein sequence ID" value="RHW74297.1"/>
    <property type="molecule type" value="Genomic_DNA"/>
</dbReference>
<organism evidence="1 2">
    <name type="scientific">Trypanosoma brucei equiperdum</name>
    <dbReference type="NCBI Taxonomy" id="630700"/>
    <lineage>
        <taxon>Eukaryota</taxon>
        <taxon>Discoba</taxon>
        <taxon>Euglenozoa</taxon>
        <taxon>Kinetoplastea</taxon>
        <taxon>Metakinetoplastina</taxon>
        <taxon>Trypanosomatida</taxon>
        <taxon>Trypanosomatidae</taxon>
        <taxon>Trypanosoma</taxon>
    </lineage>
</organism>
<gene>
    <name evidence="1" type="ORF">DPX39_010008300</name>
</gene>
<name>A0A3L6LFQ0_9TRYP</name>
<dbReference type="Proteomes" id="UP000266743">
    <property type="component" value="Chromosome 1"/>
</dbReference>
<evidence type="ECO:0000313" key="1">
    <source>
        <dbReference type="EMBL" id="RHW74297.1"/>
    </source>
</evidence>
<protein>
    <submittedName>
        <fullName evidence="1">Uncharacterized protein</fullName>
    </submittedName>
</protein>